<dbReference type="Pfam" id="PF00005">
    <property type="entry name" value="ABC_tran"/>
    <property type="match status" value="1"/>
</dbReference>
<protein>
    <submittedName>
        <fullName evidence="12">Multidrug ABC transporter ATP-binding protein</fullName>
    </submittedName>
</protein>
<keyword evidence="4 9" id="KW-0812">Transmembrane</keyword>
<feature type="domain" description="ABC transporter" evidence="10">
    <location>
        <begin position="367"/>
        <end position="603"/>
    </location>
</feature>
<reference evidence="12 13" key="1">
    <citation type="submission" date="2017-07" db="EMBL/GenBank/DDBJ databases">
        <title>Tetzosporium hominis gen.nov. sp.nov.</title>
        <authorList>
            <person name="Tetz G."/>
            <person name="Tetz V."/>
        </authorList>
    </citation>
    <scope>NUCLEOTIDE SEQUENCE [LARGE SCALE GENOMIC DNA]</scope>
    <source>
        <strain evidence="12 13">VT-49</strain>
    </source>
</reference>
<accession>A0A264W233</accession>
<keyword evidence="2" id="KW-0813">Transport</keyword>
<dbReference type="SUPFAM" id="SSF52540">
    <property type="entry name" value="P-loop containing nucleoside triphosphate hydrolases"/>
    <property type="match status" value="1"/>
</dbReference>
<evidence type="ECO:0000256" key="6">
    <source>
        <dbReference type="ARBA" id="ARBA00022840"/>
    </source>
</evidence>
<comment type="subcellular location">
    <subcellularLocation>
        <location evidence="1">Cell membrane</location>
        <topology evidence="1">Multi-pass membrane protein</topology>
    </subcellularLocation>
</comment>
<dbReference type="PANTHER" id="PTHR43394:SF1">
    <property type="entry name" value="ATP-BINDING CASSETTE SUB-FAMILY B MEMBER 10, MITOCHONDRIAL"/>
    <property type="match status" value="1"/>
</dbReference>
<keyword evidence="7 9" id="KW-1133">Transmembrane helix</keyword>
<gene>
    <name evidence="12" type="ORF">CF394_10505</name>
</gene>
<feature type="domain" description="ABC transmembrane type-1" evidence="11">
    <location>
        <begin position="52"/>
        <end position="334"/>
    </location>
</feature>
<dbReference type="SMART" id="SM00382">
    <property type="entry name" value="AAA"/>
    <property type="match status" value="1"/>
</dbReference>
<dbReference type="InterPro" id="IPR036640">
    <property type="entry name" value="ABC1_TM_sf"/>
</dbReference>
<dbReference type="PROSITE" id="PS50893">
    <property type="entry name" value="ABC_TRANSPORTER_2"/>
    <property type="match status" value="1"/>
</dbReference>
<evidence type="ECO:0000256" key="9">
    <source>
        <dbReference type="SAM" id="Phobius"/>
    </source>
</evidence>
<dbReference type="InterPro" id="IPR039421">
    <property type="entry name" value="Type_1_exporter"/>
</dbReference>
<feature type="transmembrane region" description="Helical" evidence="9">
    <location>
        <begin position="167"/>
        <end position="187"/>
    </location>
</feature>
<dbReference type="GO" id="GO:0005886">
    <property type="term" value="C:plasma membrane"/>
    <property type="evidence" value="ECO:0007669"/>
    <property type="project" value="UniProtKB-SubCell"/>
</dbReference>
<dbReference type="InterPro" id="IPR011527">
    <property type="entry name" value="ABC1_TM_dom"/>
</dbReference>
<feature type="transmembrane region" description="Helical" evidence="9">
    <location>
        <begin position="281"/>
        <end position="300"/>
    </location>
</feature>
<evidence type="ECO:0000256" key="2">
    <source>
        <dbReference type="ARBA" id="ARBA00022448"/>
    </source>
</evidence>
<feature type="transmembrane region" description="Helical" evidence="9">
    <location>
        <begin position="91"/>
        <end position="108"/>
    </location>
</feature>
<organism evidence="12 13">
    <name type="scientific">Tetzosporium hominis</name>
    <dbReference type="NCBI Taxonomy" id="2020506"/>
    <lineage>
        <taxon>Bacteria</taxon>
        <taxon>Bacillati</taxon>
        <taxon>Bacillota</taxon>
        <taxon>Bacilli</taxon>
        <taxon>Bacillales</taxon>
        <taxon>Caryophanaceae</taxon>
        <taxon>Tetzosporium</taxon>
    </lineage>
</organism>
<dbReference type="InterPro" id="IPR017871">
    <property type="entry name" value="ABC_transporter-like_CS"/>
</dbReference>
<proteinExistence type="predicted"/>
<evidence type="ECO:0000256" key="1">
    <source>
        <dbReference type="ARBA" id="ARBA00004651"/>
    </source>
</evidence>
<dbReference type="SUPFAM" id="SSF90123">
    <property type="entry name" value="ABC transporter transmembrane region"/>
    <property type="match status" value="1"/>
</dbReference>
<evidence type="ECO:0000256" key="3">
    <source>
        <dbReference type="ARBA" id="ARBA00022475"/>
    </source>
</evidence>
<evidence type="ECO:0000259" key="11">
    <source>
        <dbReference type="PROSITE" id="PS50929"/>
    </source>
</evidence>
<dbReference type="GO" id="GO:0005524">
    <property type="term" value="F:ATP binding"/>
    <property type="evidence" value="ECO:0007669"/>
    <property type="project" value="UniProtKB-KW"/>
</dbReference>
<dbReference type="EMBL" id="NOKQ01000220">
    <property type="protein sequence ID" value="OZS77631.1"/>
    <property type="molecule type" value="Genomic_DNA"/>
</dbReference>
<dbReference type="CDD" id="cd18547">
    <property type="entry name" value="ABC_6TM_Tm288_like"/>
    <property type="match status" value="1"/>
</dbReference>
<feature type="transmembrane region" description="Helical" evidence="9">
    <location>
        <begin position="49"/>
        <end position="71"/>
    </location>
</feature>
<dbReference type="InterPro" id="IPR027417">
    <property type="entry name" value="P-loop_NTPase"/>
</dbReference>
<dbReference type="PANTHER" id="PTHR43394">
    <property type="entry name" value="ATP-DEPENDENT PERMEASE MDL1, MITOCHONDRIAL"/>
    <property type="match status" value="1"/>
</dbReference>
<keyword evidence="8 9" id="KW-0472">Membrane</keyword>
<evidence type="ECO:0000256" key="5">
    <source>
        <dbReference type="ARBA" id="ARBA00022741"/>
    </source>
</evidence>
<dbReference type="GO" id="GO:0016887">
    <property type="term" value="F:ATP hydrolysis activity"/>
    <property type="evidence" value="ECO:0007669"/>
    <property type="project" value="InterPro"/>
</dbReference>
<feature type="transmembrane region" description="Helical" evidence="9">
    <location>
        <begin position="193"/>
        <end position="210"/>
    </location>
</feature>
<dbReference type="RefSeq" id="WP_094943518.1">
    <property type="nucleotide sequence ID" value="NZ_NOKQ01000220.1"/>
</dbReference>
<dbReference type="GO" id="GO:0015421">
    <property type="term" value="F:ABC-type oligopeptide transporter activity"/>
    <property type="evidence" value="ECO:0007669"/>
    <property type="project" value="TreeGrafter"/>
</dbReference>
<dbReference type="Pfam" id="PF00664">
    <property type="entry name" value="ABC_membrane"/>
    <property type="match status" value="1"/>
</dbReference>
<evidence type="ECO:0000313" key="13">
    <source>
        <dbReference type="Proteomes" id="UP000217065"/>
    </source>
</evidence>
<evidence type="ECO:0000256" key="8">
    <source>
        <dbReference type="ARBA" id="ARBA00023136"/>
    </source>
</evidence>
<sequence>MSFFRKPFGYEPILTKEDINGTSEKKVDKASDWKSVLYRIWQFVDEQRALLIVVLALVLVSSVLALAGPYLVGRIIDDYITNRDLSGLSTIIIWLAVIYVGWSVSLYLQNYWMIGIAQQTIYRLRTTLISHLQRLSVSFFDRRQHGELMSRVTNDIENVSQTLNTSFIQVFSSILTLIGTTVVMLLLSPLMTVITLTIVPVMFVAIRWITKRTSKLFKEQQKAVGELNGMIEETISGQRIVKAFSQEERMMQEFSAKSTRLRTAGFWALTYSGFIPKVMNLLNNLSFTMVAAIGGVLAFYDQISIGEIVIFTEYARQFTRPLNDLSNQFNTVLSAIAGAERVFKIIDEEPEADTGLAENDVTLKGHVEFKDVVFRYNKEESQPIIDHVSFEVRPGQTAALVGATGAGKTTIMQLLARFYETDEGAIRIDGIDIKDIPRKTLRSQMAFVLQDSFLFEMTVMENIRYGKLDATDEEVMEAAKQANAHDFIMKLPNGYQTVLNADGGEISQGQKQLLSIARALVADPAVLLLDEATSSIDTVTEMKIQEALERLMEGRTSFVIAHRLNTVRQADMIFVMEHGRLVEGGPQQQLLEQKGRYYQMLMSGKEENE</sequence>
<keyword evidence="13" id="KW-1185">Reference proteome</keyword>
<keyword evidence="3" id="KW-1003">Cell membrane</keyword>
<evidence type="ECO:0000256" key="7">
    <source>
        <dbReference type="ARBA" id="ARBA00022989"/>
    </source>
</evidence>
<keyword evidence="6 12" id="KW-0067">ATP-binding</keyword>
<dbReference type="Gene3D" id="1.20.1560.10">
    <property type="entry name" value="ABC transporter type 1, transmembrane domain"/>
    <property type="match status" value="1"/>
</dbReference>
<dbReference type="Proteomes" id="UP000217065">
    <property type="component" value="Unassembled WGS sequence"/>
</dbReference>
<dbReference type="InterPro" id="IPR003439">
    <property type="entry name" value="ABC_transporter-like_ATP-bd"/>
</dbReference>
<dbReference type="PROSITE" id="PS50929">
    <property type="entry name" value="ABC_TM1F"/>
    <property type="match status" value="1"/>
</dbReference>
<comment type="caution">
    <text evidence="12">The sequence shown here is derived from an EMBL/GenBank/DDBJ whole genome shotgun (WGS) entry which is preliminary data.</text>
</comment>
<dbReference type="InterPro" id="IPR003593">
    <property type="entry name" value="AAA+_ATPase"/>
</dbReference>
<evidence type="ECO:0000256" key="4">
    <source>
        <dbReference type="ARBA" id="ARBA00022692"/>
    </source>
</evidence>
<name>A0A264W233_9BACL</name>
<dbReference type="PROSITE" id="PS00211">
    <property type="entry name" value="ABC_TRANSPORTER_1"/>
    <property type="match status" value="1"/>
</dbReference>
<dbReference type="FunFam" id="1.20.1560.10:FF:000011">
    <property type="entry name" value="Multidrug ABC transporter ATP-binding protein"/>
    <property type="match status" value="1"/>
</dbReference>
<dbReference type="FunFam" id="3.40.50.300:FF:000287">
    <property type="entry name" value="Multidrug ABC transporter ATP-binding protein"/>
    <property type="match status" value="1"/>
</dbReference>
<evidence type="ECO:0000259" key="10">
    <source>
        <dbReference type="PROSITE" id="PS50893"/>
    </source>
</evidence>
<keyword evidence="5" id="KW-0547">Nucleotide-binding</keyword>
<dbReference type="AlphaFoldDB" id="A0A264W233"/>
<evidence type="ECO:0000313" key="12">
    <source>
        <dbReference type="EMBL" id="OZS77631.1"/>
    </source>
</evidence>
<dbReference type="OrthoDB" id="9770415at2"/>
<dbReference type="Gene3D" id="3.40.50.300">
    <property type="entry name" value="P-loop containing nucleotide triphosphate hydrolases"/>
    <property type="match status" value="1"/>
</dbReference>